<evidence type="ECO:0000313" key="3">
    <source>
        <dbReference type="Proteomes" id="UP001620626"/>
    </source>
</evidence>
<organism evidence="2 3">
    <name type="scientific">Heterodera trifolii</name>
    <dbReference type="NCBI Taxonomy" id="157864"/>
    <lineage>
        <taxon>Eukaryota</taxon>
        <taxon>Metazoa</taxon>
        <taxon>Ecdysozoa</taxon>
        <taxon>Nematoda</taxon>
        <taxon>Chromadorea</taxon>
        <taxon>Rhabditida</taxon>
        <taxon>Tylenchina</taxon>
        <taxon>Tylenchomorpha</taxon>
        <taxon>Tylenchoidea</taxon>
        <taxon>Heteroderidae</taxon>
        <taxon>Heteroderinae</taxon>
        <taxon>Heterodera</taxon>
    </lineage>
</organism>
<name>A0ABD2KUB9_9BILA</name>
<evidence type="ECO:0000256" key="1">
    <source>
        <dbReference type="SAM" id="MobiDB-lite"/>
    </source>
</evidence>
<sequence>MNRRKAFSRNLNPLRERRPRGRPPKGGQPTFLNAGRSPKMLPATPPTSFTLRGRRRVSSSRVLWRASDDTATITQKIDDDEEKKEIILCRRHRAHLWNLTNKSSERHPADKLVQITRELRVMFPHLRRHQRQQQRKHFCRTFGKKLSIKNCQFSILNFQKTFAPVGTPLRNGGGRRGTEGIASSSPSAPPPPPLPLLLLLQQHHPRNCSLNLHRVHHHLASSTTFCVFAQSLRPSPILLHSPIINDQHR</sequence>
<dbReference type="AlphaFoldDB" id="A0ABD2KUB9"/>
<feature type="region of interest" description="Disordered" evidence="1">
    <location>
        <begin position="167"/>
        <end position="194"/>
    </location>
</feature>
<dbReference type="Proteomes" id="UP001620626">
    <property type="component" value="Unassembled WGS sequence"/>
</dbReference>
<comment type="caution">
    <text evidence="2">The sequence shown here is derived from an EMBL/GenBank/DDBJ whole genome shotgun (WGS) entry which is preliminary data.</text>
</comment>
<gene>
    <name evidence="2" type="ORF">niasHT_011883</name>
</gene>
<evidence type="ECO:0000313" key="2">
    <source>
        <dbReference type="EMBL" id="KAL3106506.1"/>
    </source>
</evidence>
<proteinExistence type="predicted"/>
<protein>
    <submittedName>
        <fullName evidence="2">Uncharacterized protein</fullName>
    </submittedName>
</protein>
<feature type="region of interest" description="Disordered" evidence="1">
    <location>
        <begin position="1"/>
        <end position="47"/>
    </location>
</feature>
<reference evidence="2 3" key="1">
    <citation type="submission" date="2024-10" db="EMBL/GenBank/DDBJ databases">
        <authorList>
            <person name="Kim D."/>
        </authorList>
    </citation>
    <scope>NUCLEOTIDE SEQUENCE [LARGE SCALE GENOMIC DNA]</scope>
    <source>
        <strain evidence="2">BH-2024</strain>
    </source>
</reference>
<dbReference type="EMBL" id="JBICBT010000649">
    <property type="protein sequence ID" value="KAL3106506.1"/>
    <property type="molecule type" value="Genomic_DNA"/>
</dbReference>
<accession>A0ABD2KUB9</accession>
<keyword evidence="3" id="KW-1185">Reference proteome</keyword>